<dbReference type="EMBL" id="BPLQ01012571">
    <property type="protein sequence ID" value="GIY66264.1"/>
    <property type="molecule type" value="Genomic_DNA"/>
</dbReference>
<proteinExistence type="predicted"/>
<protein>
    <submittedName>
        <fullName evidence="2">Uncharacterized protein</fullName>
    </submittedName>
</protein>
<evidence type="ECO:0000313" key="3">
    <source>
        <dbReference type="Proteomes" id="UP001054837"/>
    </source>
</evidence>
<reference evidence="2 3" key="1">
    <citation type="submission" date="2021-06" db="EMBL/GenBank/DDBJ databases">
        <title>Caerostris darwini draft genome.</title>
        <authorList>
            <person name="Kono N."/>
            <person name="Arakawa K."/>
        </authorList>
    </citation>
    <scope>NUCLEOTIDE SEQUENCE [LARGE SCALE GENOMIC DNA]</scope>
</reference>
<feature type="region of interest" description="Disordered" evidence="1">
    <location>
        <begin position="1"/>
        <end position="21"/>
    </location>
</feature>
<evidence type="ECO:0000256" key="1">
    <source>
        <dbReference type="SAM" id="MobiDB-lite"/>
    </source>
</evidence>
<keyword evidence="3" id="KW-1185">Reference proteome</keyword>
<accession>A0AAV4V8C5</accession>
<sequence>MADTLTENAQGKAPNRGQQPKLHEWFIIGEEETSIPGNGDMTNSTQTATAGMASKLLESRDNIRTAIFLFPPSSKPLQRAIPSSAIFWSRTENVSQPLFYISCRVLV</sequence>
<comment type="caution">
    <text evidence="2">The sequence shown here is derived from an EMBL/GenBank/DDBJ whole genome shotgun (WGS) entry which is preliminary data.</text>
</comment>
<name>A0AAV4V8C5_9ARAC</name>
<organism evidence="2 3">
    <name type="scientific">Caerostris darwini</name>
    <dbReference type="NCBI Taxonomy" id="1538125"/>
    <lineage>
        <taxon>Eukaryota</taxon>
        <taxon>Metazoa</taxon>
        <taxon>Ecdysozoa</taxon>
        <taxon>Arthropoda</taxon>
        <taxon>Chelicerata</taxon>
        <taxon>Arachnida</taxon>
        <taxon>Araneae</taxon>
        <taxon>Araneomorphae</taxon>
        <taxon>Entelegynae</taxon>
        <taxon>Araneoidea</taxon>
        <taxon>Araneidae</taxon>
        <taxon>Caerostris</taxon>
    </lineage>
</organism>
<gene>
    <name evidence="2" type="ORF">CDAR_549571</name>
</gene>
<evidence type="ECO:0000313" key="2">
    <source>
        <dbReference type="EMBL" id="GIY66264.1"/>
    </source>
</evidence>
<dbReference type="Proteomes" id="UP001054837">
    <property type="component" value="Unassembled WGS sequence"/>
</dbReference>
<dbReference type="AlphaFoldDB" id="A0AAV4V8C5"/>